<dbReference type="InterPro" id="IPR000515">
    <property type="entry name" value="MetI-like"/>
</dbReference>
<keyword evidence="4 7" id="KW-0812">Transmembrane</keyword>
<proteinExistence type="inferred from homology"/>
<dbReference type="Pfam" id="PF12911">
    <property type="entry name" value="OppC_N"/>
    <property type="match status" value="1"/>
</dbReference>
<protein>
    <recommendedName>
        <fullName evidence="9">ABC transmembrane type-1 domain-containing protein</fullName>
    </recommendedName>
</protein>
<dbReference type="PANTHER" id="PTHR43386:SF1">
    <property type="entry name" value="D,D-DIPEPTIDE TRANSPORT SYSTEM PERMEASE PROTEIN DDPC-RELATED"/>
    <property type="match status" value="1"/>
</dbReference>
<evidence type="ECO:0000256" key="8">
    <source>
        <dbReference type="SAM" id="MobiDB-lite"/>
    </source>
</evidence>
<reference evidence="11" key="1">
    <citation type="journal article" date="2019" name="Int. J. Syst. Evol. Microbiol.">
        <title>The Global Catalogue of Microorganisms (GCM) 10K type strain sequencing project: providing services to taxonomists for standard genome sequencing and annotation.</title>
        <authorList>
            <consortium name="The Broad Institute Genomics Platform"/>
            <consortium name="The Broad Institute Genome Sequencing Center for Infectious Disease"/>
            <person name="Wu L."/>
            <person name="Ma J."/>
        </authorList>
    </citation>
    <scope>NUCLEOTIDE SEQUENCE [LARGE SCALE GENOMIC DNA]</scope>
    <source>
        <strain evidence="11">JCM 17440</strain>
    </source>
</reference>
<comment type="caution">
    <text evidence="10">The sequence shown here is derived from an EMBL/GenBank/DDBJ whole genome shotgun (WGS) entry which is preliminary data.</text>
</comment>
<evidence type="ECO:0000313" key="10">
    <source>
        <dbReference type="EMBL" id="GAA4235388.1"/>
    </source>
</evidence>
<name>A0ABP8C837_9ACTN</name>
<dbReference type="RefSeq" id="WP_344899268.1">
    <property type="nucleotide sequence ID" value="NZ_BAABAS010000012.1"/>
</dbReference>
<keyword evidence="5 7" id="KW-1133">Transmembrane helix</keyword>
<evidence type="ECO:0000313" key="11">
    <source>
        <dbReference type="Proteomes" id="UP001501710"/>
    </source>
</evidence>
<dbReference type="CDD" id="cd06261">
    <property type="entry name" value="TM_PBP2"/>
    <property type="match status" value="1"/>
</dbReference>
<feature type="transmembrane region" description="Helical" evidence="7">
    <location>
        <begin position="34"/>
        <end position="55"/>
    </location>
</feature>
<dbReference type="InterPro" id="IPR050366">
    <property type="entry name" value="BP-dependent_transpt_permease"/>
</dbReference>
<dbReference type="SUPFAM" id="SSF161098">
    <property type="entry name" value="MetI-like"/>
    <property type="match status" value="1"/>
</dbReference>
<dbReference type="Gene3D" id="1.10.3720.10">
    <property type="entry name" value="MetI-like"/>
    <property type="match status" value="1"/>
</dbReference>
<sequence length="325" mass="34138">MTLLEKDVAPGAEPQRNLPPRERQTWRRLRADRAAMAGLATVIAMVTVALAAPLLCALEGQDPTTFHSELLDSARGGVPHGAFGGVSGDHWLGVEPATGRDVFARVVYGARVSLGVALGATVLELLVGVAVGLAAGFGGRWADAVLSRLIELSLAFPSFLLALALMAIVPQSMPRPLLLACVITAVSWGNVARVTRSQALSLRTREYVDAARLSGARPGRIAVREVLPGLTAPLLVLAALKVPLNMVSEAGLSFLGAGGTAADAVVGADAVHRDDLVPHRPRVRDRPGRAAVRHAAGLHRARRGRPQGHGPPLERQVMTIHRSTG</sequence>
<evidence type="ECO:0000256" key="3">
    <source>
        <dbReference type="ARBA" id="ARBA00022475"/>
    </source>
</evidence>
<accession>A0ABP8C837</accession>
<evidence type="ECO:0000256" key="7">
    <source>
        <dbReference type="RuleBase" id="RU363032"/>
    </source>
</evidence>
<gene>
    <name evidence="10" type="ORF">GCM10022254_42590</name>
</gene>
<comment type="similarity">
    <text evidence="7">Belongs to the binding-protein-dependent transport system permease family.</text>
</comment>
<evidence type="ECO:0000256" key="4">
    <source>
        <dbReference type="ARBA" id="ARBA00022692"/>
    </source>
</evidence>
<keyword evidence="3" id="KW-1003">Cell membrane</keyword>
<evidence type="ECO:0000259" key="9">
    <source>
        <dbReference type="PROSITE" id="PS50928"/>
    </source>
</evidence>
<feature type="domain" description="ABC transmembrane type-1" evidence="9">
    <location>
        <begin position="110"/>
        <end position="325"/>
    </location>
</feature>
<dbReference type="InterPro" id="IPR035906">
    <property type="entry name" value="MetI-like_sf"/>
</dbReference>
<feature type="transmembrane region" description="Helical" evidence="7">
    <location>
        <begin position="112"/>
        <end position="137"/>
    </location>
</feature>
<evidence type="ECO:0000256" key="1">
    <source>
        <dbReference type="ARBA" id="ARBA00004651"/>
    </source>
</evidence>
<dbReference type="EMBL" id="BAABAS010000012">
    <property type="protein sequence ID" value="GAA4235388.1"/>
    <property type="molecule type" value="Genomic_DNA"/>
</dbReference>
<keyword evidence="6 7" id="KW-0472">Membrane</keyword>
<dbReference type="PROSITE" id="PS50928">
    <property type="entry name" value="ABC_TM1"/>
    <property type="match status" value="1"/>
</dbReference>
<feature type="compositionally biased region" description="Basic residues" evidence="8">
    <location>
        <begin position="296"/>
        <end position="306"/>
    </location>
</feature>
<evidence type="ECO:0000256" key="2">
    <source>
        <dbReference type="ARBA" id="ARBA00022448"/>
    </source>
</evidence>
<evidence type="ECO:0000256" key="5">
    <source>
        <dbReference type="ARBA" id="ARBA00022989"/>
    </source>
</evidence>
<dbReference type="Pfam" id="PF00528">
    <property type="entry name" value="BPD_transp_1"/>
    <property type="match status" value="1"/>
</dbReference>
<keyword evidence="2 7" id="KW-0813">Transport</keyword>
<feature type="region of interest" description="Disordered" evidence="8">
    <location>
        <begin position="1"/>
        <end position="23"/>
    </location>
</feature>
<dbReference type="PANTHER" id="PTHR43386">
    <property type="entry name" value="OLIGOPEPTIDE TRANSPORT SYSTEM PERMEASE PROTEIN APPC"/>
    <property type="match status" value="1"/>
</dbReference>
<feature type="transmembrane region" description="Helical" evidence="7">
    <location>
        <begin position="149"/>
        <end position="170"/>
    </location>
</feature>
<evidence type="ECO:0000256" key="6">
    <source>
        <dbReference type="ARBA" id="ARBA00023136"/>
    </source>
</evidence>
<dbReference type="Proteomes" id="UP001501710">
    <property type="component" value="Unassembled WGS sequence"/>
</dbReference>
<feature type="region of interest" description="Disordered" evidence="8">
    <location>
        <begin position="295"/>
        <end position="325"/>
    </location>
</feature>
<organism evidence="10 11">
    <name type="scientific">Actinomadura meridiana</name>
    <dbReference type="NCBI Taxonomy" id="559626"/>
    <lineage>
        <taxon>Bacteria</taxon>
        <taxon>Bacillati</taxon>
        <taxon>Actinomycetota</taxon>
        <taxon>Actinomycetes</taxon>
        <taxon>Streptosporangiales</taxon>
        <taxon>Thermomonosporaceae</taxon>
        <taxon>Actinomadura</taxon>
    </lineage>
</organism>
<keyword evidence="11" id="KW-1185">Reference proteome</keyword>
<comment type="subcellular location">
    <subcellularLocation>
        <location evidence="1 7">Cell membrane</location>
        <topology evidence="1 7">Multi-pass membrane protein</topology>
    </subcellularLocation>
</comment>
<dbReference type="InterPro" id="IPR025966">
    <property type="entry name" value="OppC_N"/>
</dbReference>